<protein>
    <recommendedName>
        <fullName evidence="6">ADP-ribosylation factor-like protein 2</fullName>
    </recommendedName>
    <alternativeName>
        <fullName evidence="2">ADP-ribosylation factor-like protein 6</fullName>
    </alternativeName>
</protein>
<dbReference type="PANTHER" id="PTHR15508">
    <property type="entry name" value="RIBOSOMAL PROTEIN S6 KINASE"/>
    <property type="match status" value="1"/>
</dbReference>
<dbReference type="SMART" id="SM00177">
    <property type="entry name" value="ARF"/>
    <property type="match status" value="1"/>
</dbReference>
<proteinExistence type="inferred from homology"/>
<dbReference type="Proteomes" id="UP000694569">
    <property type="component" value="Unplaced"/>
</dbReference>
<dbReference type="InterPro" id="IPR051866">
    <property type="entry name" value="Intracell_Sig-Traffick_Protein"/>
</dbReference>
<dbReference type="InterPro" id="IPR036181">
    <property type="entry name" value="MIT_dom_sf"/>
</dbReference>
<dbReference type="PRINTS" id="PR00328">
    <property type="entry name" value="SAR1GTPBP"/>
</dbReference>
<dbReference type="InterPro" id="IPR027417">
    <property type="entry name" value="P-loop_NTPase"/>
</dbReference>
<evidence type="ECO:0000259" key="9">
    <source>
        <dbReference type="PROSITE" id="PS50195"/>
    </source>
</evidence>
<dbReference type="GO" id="GO:0003924">
    <property type="term" value="F:GTPase activity"/>
    <property type="evidence" value="ECO:0007669"/>
    <property type="project" value="InterPro"/>
</dbReference>
<feature type="domain" description="PX" evidence="9">
    <location>
        <begin position="119"/>
        <end position="237"/>
    </location>
</feature>
<dbReference type="Ensembl" id="ENSLLET00000032680.1">
    <property type="protein sequence ID" value="ENSLLEP00000031470.1"/>
    <property type="gene ID" value="ENSLLEG00000019878.1"/>
</dbReference>
<dbReference type="SUPFAM" id="SSF52540">
    <property type="entry name" value="P-loop containing nucleoside triphosphate hydrolases"/>
    <property type="match status" value="1"/>
</dbReference>
<dbReference type="CDD" id="cd04154">
    <property type="entry name" value="Arl2"/>
    <property type="match status" value="1"/>
</dbReference>
<feature type="binding site" evidence="8">
    <location>
        <position position="47"/>
    </location>
    <ligand>
        <name>Mg(2+)</name>
        <dbReference type="ChEBI" id="CHEBI:18420"/>
    </ligand>
</feature>
<dbReference type="CDD" id="cd02677">
    <property type="entry name" value="MIT_SNX15"/>
    <property type="match status" value="1"/>
</dbReference>
<dbReference type="SMART" id="SM00745">
    <property type="entry name" value="MIT"/>
    <property type="match status" value="1"/>
</dbReference>
<keyword evidence="8" id="KW-0460">Magnesium</keyword>
<feature type="binding site" evidence="7">
    <location>
        <position position="69"/>
    </location>
    <ligand>
        <name>GTP</name>
        <dbReference type="ChEBI" id="CHEBI:37565"/>
    </ligand>
</feature>
<feature type="binding site" evidence="7">
    <location>
        <begin position="23"/>
        <end position="30"/>
    </location>
    <ligand>
        <name>GTP</name>
        <dbReference type="ChEBI" id="CHEBI:37565"/>
    </ligand>
</feature>
<evidence type="ECO:0000313" key="10">
    <source>
        <dbReference type="Ensembl" id="ENSLLEP00000031470.1"/>
    </source>
</evidence>
<dbReference type="PROSITE" id="PS50195">
    <property type="entry name" value="PX"/>
    <property type="match status" value="1"/>
</dbReference>
<dbReference type="GeneTree" id="ENSGT00940000160125"/>
<evidence type="ECO:0000256" key="4">
    <source>
        <dbReference type="ARBA" id="ARBA00022741"/>
    </source>
</evidence>
<reference evidence="10" key="1">
    <citation type="submission" date="2025-08" db="UniProtKB">
        <authorList>
            <consortium name="Ensembl"/>
        </authorList>
    </citation>
    <scope>IDENTIFICATION</scope>
</reference>
<dbReference type="InterPro" id="IPR036871">
    <property type="entry name" value="PX_dom_sf"/>
</dbReference>
<dbReference type="Pfam" id="PF00787">
    <property type="entry name" value="PX"/>
    <property type="match status" value="1"/>
</dbReference>
<dbReference type="InterPro" id="IPR001683">
    <property type="entry name" value="PX_dom"/>
</dbReference>
<accession>A0A8C5Q275</accession>
<name>A0A8C5Q275_9ANUR</name>
<dbReference type="Pfam" id="PF04212">
    <property type="entry name" value="MIT"/>
    <property type="match status" value="1"/>
</dbReference>
<keyword evidence="11" id="KW-1185">Reference proteome</keyword>
<evidence type="ECO:0000256" key="3">
    <source>
        <dbReference type="ARBA" id="ARBA00022707"/>
    </source>
</evidence>
<keyword evidence="5 7" id="KW-0342">GTP-binding</keyword>
<evidence type="ECO:0000256" key="2">
    <source>
        <dbReference type="ARBA" id="ARBA00019766"/>
    </source>
</evidence>
<dbReference type="InterPro" id="IPR007330">
    <property type="entry name" value="MIT_dom"/>
</dbReference>
<organism evidence="10 11">
    <name type="scientific">Leptobrachium leishanense</name>
    <name type="common">Leishan spiny toad</name>
    <dbReference type="NCBI Taxonomy" id="445787"/>
    <lineage>
        <taxon>Eukaryota</taxon>
        <taxon>Metazoa</taxon>
        <taxon>Chordata</taxon>
        <taxon>Craniata</taxon>
        <taxon>Vertebrata</taxon>
        <taxon>Euteleostomi</taxon>
        <taxon>Amphibia</taxon>
        <taxon>Batrachia</taxon>
        <taxon>Anura</taxon>
        <taxon>Pelobatoidea</taxon>
        <taxon>Megophryidae</taxon>
        <taxon>Leptobrachium</taxon>
    </lineage>
</organism>
<dbReference type="InterPro" id="IPR006689">
    <property type="entry name" value="Small_GTPase_ARF/SAR"/>
</dbReference>
<dbReference type="SMART" id="SM00312">
    <property type="entry name" value="PX"/>
    <property type="match status" value="1"/>
</dbReference>
<dbReference type="SMART" id="SM00178">
    <property type="entry name" value="SAR"/>
    <property type="match status" value="1"/>
</dbReference>
<sequence length="482" mass="54107">MGLLTILKKMKQKEREVRLLMLGLDNAGKTTILKKFNGEDIDTISPTLGFNIKTLEHRGFKLNMWDVGGQKSLRSYWRNYFESTDGLIWVVDSADRARLQDCGQELSGLLMEERLAGATLLVFANKQDLPGALSKDAIREFIAKKNPQDVKEVVVWKRYSDFKKLHGELLYTHRNLFQRTQEFPPFPRAQVFGRFEAPVIEERRQASENMLNFTVNIPALNNSPQLKDFFRGVDVTVRSDISDSADAHDLPPPLLPQPARSSSFDFNTDVPNVLEDAESLTVNEQPMDSVGEGEHTDTLGDFEPTNTVGDDGSMNVVADELSPFDLLFDLSEEQTQAEDELEVQNTSMNATQHPLTSNDLALFDPCFSEDKERTSTESETDLHLLSVGCEGLHLEPASTSDTEESGAYVSQATSEIQRAMEKESAGEYPEAFRLYRNAVDTLLSGVKDDPCAARRDAVARRTAEYLRHAENIFQQHMNGSVD</sequence>
<dbReference type="GO" id="GO:0046872">
    <property type="term" value="F:metal ion binding"/>
    <property type="evidence" value="ECO:0007669"/>
    <property type="project" value="UniProtKB-KW"/>
</dbReference>
<comment type="similarity">
    <text evidence="1">Belongs to the small GTPase superfamily. Arf family.</text>
</comment>
<dbReference type="SUPFAM" id="SSF64268">
    <property type="entry name" value="PX domain"/>
    <property type="match status" value="1"/>
</dbReference>
<reference evidence="10" key="2">
    <citation type="submission" date="2025-09" db="UniProtKB">
        <authorList>
            <consortium name="Ensembl"/>
        </authorList>
    </citation>
    <scope>IDENTIFICATION</scope>
</reference>
<keyword evidence="4 7" id="KW-0547">Nucleotide-binding</keyword>
<dbReference type="PROSITE" id="PS51417">
    <property type="entry name" value="ARF"/>
    <property type="match status" value="1"/>
</dbReference>
<dbReference type="Gene3D" id="1.20.58.80">
    <property type="entry name" value="Phosphotransferase system, lactose/cellobiose-type IIA subunit"/>
    <property type="match status" value="1"/>
</dbReference>
<dbReference type="GO" id="GO:0005525">
    <property type="term" value="F:GTP binding"/>
    <property type="evidence" value="ECO:0007669"/>
    <property type="project" value="UniProtKB-KW"/>
</dbReference>
<dbReference type="SUPFAM" id="SSF116846">
    <property type="entry name" value="MIT domain"/>
    <property type="match status" value="1"/>
</dbReference>
<keyword evidence="3" id="KW-0519">Myristate</keyword>
<evidence type="ECO:0000256" key="1">
    <source>
        <dbReference type="ARBA" id="ARBA00010290"/>
    </source>
</evidence>
<dbReference type="FunFam" id="3.40.50.300:FF:001166">
    <property type="entry name" value="ADP-ribosylation factor D"/>
    <property type="match status" value="1"/>
</dbReference>
<gene>
    <name evidence="10" type="primary">SNX15</name>
</gene>
<feature type="binding site" evidence="7">
    <location>
        <begin position="125"/>
        <end position="128"/>
    </location>
    <ligand>
        <name>GTP</name>
        <dbReference type="ChEBI" id="CHEBI:37565"/>
    </ligand>
</feature>
<evidence type="ECO:0000256" key="8">
    <source>
        <dbReference type="PIRSR" id="PIRSR606689-2"/>
    </source>
</evidence>
<evidence type="ECO:0000256" key="7">
    <source>
        <dbReference type="PIRSR" id="PIRSR606689-1"/>
    </source>
</evidence>
<dbReference type="NCBIfam" id="TIGR00231">
    <property type="entry name" value="small_GTP"/>
    <property type="match status" value="1"/>
</dbReference>
<dbReference type="InterPro" id="IPR005225">
    <property type="entry name" value="Small_GTP-bd"/>
</dbReference>
<evidence type="ECO:0000256" key="6">
    <source>
        <dbReference type="ARBA" id="ARBA00026198"/>
    </source>
</evidence>
<keyword evidence="8" id="KW-0479">Metal-binding</keyword>
<dbReference type="Pfam" id="PF00025">
    <property type="entry name" value="Arf"/>
    <property type="match status" value="1"/>
</dbReference>
<dbReference type="AlphaFoldDB" id="A0A8C5Q275"/>
<dbReference type="Gene3D" id="3.40.50.300">
    <property type="entry name" value="P-loop containing nucleotide triphosphate hydrolases"/>
    <property type="match status" value="1"/>
</dbReference>
<dbReference type="GO" id="GO:0035091">
    <property type="term" value="F:phosphatidylinositol binding"/>
    <property type="evidence" value="ECO:0007669"/>
    <property type="project" value="InterPro"/>
</dbReference>
<dbReference type="PANTHER" id="PTHR15508:SF9">
    <property type="entry name" value="SORTING NEXIN-15"/>
    <property type="match status" value="1"/>
</dbReference>
<evidence type="ECO:0000256" key="5">
    <source>
        <dbReference type="ARBA" id="ARBA00023134"/>
    </source>
</evidence>
<dbReference type="OrthoDB" id="1278353at2759"/>
<dbReference type="InterPro" id="IPR045873">
    <property type="entry name" value="Arl2"/>
</dbReference>
<keyword evidence="3" id="KW-0449">Lipoprotein</keyword>
<evidence type="ECO:0000313" key="11">
    <source>
        <dbReference type="Proteomes" id="UP000694569"/>
    </source>
</evidence>
<feature type="binding site" evidence="8">
    <location>
        <position position="30"/>
    </location>
    <ligand>
        <name>Mg(2+)</name>
        <dbReference type="ChEBI" id="CHEBI:18420"/>
    </ligand>
</feature>